<gene>
    <name evidence="2" type="ORF">Rrhod_4339</name>
</gene>
<proteinExistence type="predicted"/>
<name>R7WH13_9NOCA</name>
<protein>
    <submittedName>
        <fullName evidence="2">Uncharacterized protein</fullName>
    </submittedName>
</protein>
<keyword evidence="1" id="KW-0812">Transmembrane</keyword>
<dbReference type="Proteomes" id="UP000013525">
    <property type="component" value="Unassembled WGS sequence"/>
</dbReference>
<accession>R7WH13</accession>
<dbReference type="RefSeq" id="WP_010840352.1">
    <property type="nucleotide sequence ID" value="NZ_APMY01000132.1"/>
</dbReference>
<reference evidence="2 3" key="1">
    <citation type="journal article" date="2013" name="Genome Announc.">
        <title>Draft Genome Sequence of Rhodococcus rhodnii Strain LMG5362, a Symbiont of Rhodnius prolixus (Hemiptera, Reduviidae, Triatominae), the Principle Vector of Trypanosoma cruzi.</title>
        <authorList>
            <person name="Pachebat J.A."/>
            <person name="van Keulen G."/>
            <person name="Whitten M.M."/>
            <person name="Girdwood S."/>
            <person name="Del Sol R."/>
            <person name="Dyson P.J."/>
            <person name="Facey P.D."/>
        </authorList>
    </citation>
    <scope>NUCLEOTIDE SEQUENCE [LARGE SCALE GENOMIC DNA]</scope>
    <source>
        <strain evidence="2 3">LMG 5362</strain>
    </source>
</reference>
<evidence type="ECO:0000256" key="1">
    <source>
        <dbReference type="SAM" id="Phobius"/>
    </source>
</evidence>
<organism evidence="2 3">
    <name type="scientific">Rhodococcus rhodnii LMG 5362</name>
    <dbReference type="NCBI Taxonomy" id="1273125"/>
    <lineage>
        <taxon>Bacteria</taxon>
        <taxon>Bacillati</taxon>
        <taxon>Actinomycetota</taxon>
        <taxon>Actinomycetes</taxon>
        <taxon>Mycobacteriales</taxon>
        <taxon>Nocardiaceae</taxon>
        <taxon>Rhodococcus</taxon>
    </lineage>
</organism>
<evidence type="ECO:0000313" key="2">
    <source>
        <dbReference type="EMBL" id="EOM74341.1"/>
    </source>
</evidence>
<comment type="caution">
    <text evidence="2">The sequence shown here is derived from an EMBL/GenBank/DDBJ whole genome shotgun (WGS) entry which is preliminary data.</text>
</comment>
<evidence type="ECO:0000313" key="3">
    <source>
        <dbReference type="Proteomes" id="UP000013525"/>
    </source>
</evidence>
<keyword evidence="1" id="KW-1133">Transmembrane helix</keyword>
<sequence length="60" mass="5633">MLARIEIGHLTIPSIRGVTASDLQLLGNAATIVGGAAGILGGIGAALGLAAFFGAGGTAS</sequence>
<keyword evidence="3" id="KW-1185">Reference proteome</keyword>
<dbReference type="AlphaFoldDB" id="R7WH13"/>
<dbReference type="EMBL" id="APMY01000132">
    <property type="protein sequence ID" value="EOM74341.1"/>
    <property type="molecule type" value="Genomic_DNA"/>
</dbReference>
<feature type="transmembrane region" description="Helical" evidence="1">
    <location>
        <begin position="32"/>
        <end position="55"/>
    </location>
</feature>
<keyword evidence="1" id="KW-0472">Membrane</keyword>